<sequence>MFLGKFLARRLLNYVVLIFIATSFAYLLAATHLDPRAYFEQMQPPPSPEAVNNQLDSLNLNDRTPIAERYVTWMSGVLTGDFGRNIQGGDVTSQMWMKAGVTLRLITVATILGSAIGIAVGAYAAVRQYRGFDKAATASSFFVLSIPTVVIAIVVQVIAVAANDGLGLQLFRYSGEYSAGFDGAWWELLLNRVHHAVLPTFVLAVALFAAFARYQRNMMLDVLGADFVRTAMAKGLTRRQALFKHALRTALIPTITYFTFTFGALVSGATFTEKIYGWHGMGAWLIDSVLRHDVHVVAAVSWFMAITIMAASFLSDILYAWLDPRVRV</sequence>
<dbReference type="SUPFAM" id="SSF161098">
    <property type="entry name" value="MetI-like"/>
    <property type="match status" value="1"/>
</dbReference>
<feature type="domain" description="ABC transmembrane type-1" evidence="8">
    <location>
        <begin position="99"/>
        <end position="315"/>
    </location>
</feature>
<reference evidence="9 10" key="1">
    <citation type="submission" date="2020-07" db="EMBL/GenBank/DDBJ databases">
        <title>Sequencing the genomes of 1000 actinobacteria strains.</title>
        <authorList>
            <person name="Klenk H.-P."/>
        </authorList>
    </citation>
    <scope>NUCLEOTIDE SEQUENCE [LARGE SCALE GENOMIC DNA]</scope>
    <source>
        <strain evidence="9 10">DSM 44442</strain>
    </source>
</reference>
<feature type="transmembrane region" description="Helical" evidence="7">
    <location>
        <begin position="299"/>
        <end position="322"/>
    </location>
</feature>
<evidence type="ECO:0000259" key="8">
    <source>
        <dbReference type="PROSITE" id="PS50928"/>
    </source>
</evidence>
<feature type="transmembrane region" description="Helical" evidence="7">
    <location>
        <begin position="138"/>
        <end position="162"/>
    </location>
</feature>
<evidence type="ECO:0000256" key="5">
    <source>
        <dbReference type="ARBA" id="ARBA00022989"/>
    </source>
</evidence>
<dbReference type="Gene3D" id="1.10.3720.10">
    <property type="entry name" value="MetI-like"/>
    <property type="match status" value="1"/>
</dbReference>
<comment type="subcellular location">
    <subcellularLocation>
        <location evidence="1 7">Cell membrane</location>
        <topology evidence="1 7">Multi-pass membrane protein</topology>
    </subcellularLocation>
</comment>
<keyword evidence="2 7" id="KW-0813">Transport</keyword>
<dbReference type="PANTHER" id="PTHR30465:SF0">
    <property type="entry name" value="OLIGOPEPTIDE TRANSPORT SYSTEM PERMEASE PROTEIN APPB"/>
    <property type="match status" value="1"/>
</dbReference>
<feature type="transmembrane region" description="Helical" evidence="7">
    <location>
        <begin position="105"/>
        <end position="126"/>
    </location>
</feature>
<dbReference type="EMBL" id="JACCFS010000001">
    <property type="protein sequence ID" value="NYJ33736.1"/>
    <property type="molecule type" value="Genomic_DNA"/>
</dbReference>
<dbReference type="PANTHER" id="PTHR30465">
    <property type="entry name" value="INNER MEMBRANE ABC TRANSPORTER"/>
    <property type="match status" value="1"/>
</dbReference>
<evidence type="ECO:0000313" key="9">
    <source>
        <dbReference type="EMBL" id="NYJ33736.1"/>
    </source>
</evidence>
<organism evidence="9 10">
    <name type="scientific">Nocardiopsis aegyptia</name>
    <dbReference type="NCBI Taxonomy" id="220378"/>
    <lineage>
        <taxon>Bacteria</taxon>
        <taxon>Bacillati</taxon>
        <taxon>Actinomycetota</taxon>
        <taxon>Actinomycetes</taxon>
        <taxon>Streptosporangiales</taxon>
        <taxon>Nocardiopsidaceae</taxon>
        <taxon>Nocardiopsis</taxon>
    </lineage>
</organism>
<gene>
    <name evidence="9" type="ORF">HNR10_001617</name>
</gene>
<dbReference type="InterPro" id="IPR035906">
    <property type="entry name" value="MetI-like_sf"/>
</dbReference>
<evidence type="ECO:0000256" key="1">
    <source>
        <dbReference type="ARBA" id="ARBA00004651"/>
    </source>
</evidence>
<feature type="transmembrane region" description="Helical" evidence="7">
    <location>
        <begin position="12"/>
        <end position="33"/>
    </location>
</feature>
<keyword evidence="4 7" id="KW-0812">Transmembrane</keyword>
<evidence type="ECO:0000256" key="3">
    <source>
        <dbReference type="ARBA" id="ARBA00022475"/>
    </source>
</evidence>
<dbReference type="PROSITE" id="PS50928">
    <property type="entry name" value="ABC_TM1"/>
    <property type="match status" value="1"/>
</dbReference>
<dbReference type="GO" id="GO:0055085">
    <property type="term" value="P:transmembrane transport"/>
    <property type="evidence" value="ECO:0007669"/>
    <property type="project" value="InterPro"/>
</dbReference>
<evidence type="ECO:0000256" key="4">
    <source>
        <dbReference type="ARBA" id="ARBA00022692"/>
    </source>
</evidence>
<feature type="transmembrane region" description="Helical" evidence="7">
    <location>
        <begin position="246"/>
        <end position="271"/>
    </location>
</feature>
<dbReference type="Proteomes" id="UP000572051">
    <property type="component" value="Unassembled WGS sequence"/>
</dbReference>
<name>A0A7Z0J972_9ACTN</name>
<evidence type="ECO:0000256" key="6">
    <source>
        <dbReference type="ARBA" id="ARBA00023136"/>
    </source>
</evidence>
<dbReference type="InterPro" id="IPR000515">
    <property type="entry name" value="MetI-like"/>
</dbReference>
<evidence type="ECO:0000256" key="7">
    <source>
        <dbReference type="RuleBase" id="RU363032"/>
    </source>
</evidence>
<dbReference type="AlphaFoldDB" id="A0A7Z0J972"/>
<proteinExistence type="inferred from homology"/>
<protein>
    <submittedName>
        <fullName evidence="9">Peptide/nickel transport system permease protein</fullName>
    </submittedName>
</protein>
<keyword evidence="6 7" id="KW-0472">Membrane</keyword>
<evidence type="ECO:0000313" key="10">
    <source>
        <dbReference type="Proteomes" id="UP000572051"/>
    </source>
</evidence>
<dbReference type="Pfam" id="PF00528">
    <property type="entry name" value="BPD_transp_1"/>
    <property type="match status" value="1"/>
</dbReference>
<accession>A0A7Z0J972</accession>
<keyword evidence="3" id="KW-1003">Cell membrane</keyword>
<comment type="caution">
    <text evidence="9">The sequence shown here is derived from an EMBL/GenBank/DDBJ whole genome shotgun (WGS) entry which is preliminary data.</text>
</comment>
<dbReference type="CDD" id="cd06261">
    <property type="entry name" value="TM_PBP2"/>
    <property type="match status" value="1"/>
</dbReference>
<keyword evidence="5 7" id="KW-1133">Transmembrane helix</keyword>
<dbReference type="GO" id="GO:0005886">
    <property type="term" value="C:plasma membrane"/>
    <property type="evidence" value="ECO:0007669"/>
    <property type="project" value="UniProtKB-SubCell"/>
</dbReference>
<feature type="transmembrane region" description="Helical" evidence="7">
    <location>
        <begin position="193"/>
        <end position="212"/>
    </location>
</feature>
<comment type="similarity">
    <text evidence="7">Belongs to the binding-protein-dependent transport system permease family.</text>
</comment>
<keyword evidence="10" id="KW-1185">Reference proteome</keyword>
<evidence type="ECO:0000256" key="2">
    <source>
        <dbReference type="ARBA" id="ARBA00022448"/>
    </source>
</evidence>